<feature type="repeat" description="WD" evidence="9">
    <location>
        <begin position="79"/>
        <end position="113"/>
    </location>
</feature>
<feature type="coiled-coil region" evidence="10">
    <location>
        <begin position="1772"/>
        <end position="1812"/>
    </location>
</feature>
<dbReference type="GO" id="GO:0006334">
    <property type="term" value="P:nucleosome assembly"/>
    <property type="evidence" value="ECO:0007669"/>
    <property type="project" value="TreeGrafter"/>
</dbReference>
<comment type="similarity">
    <text evidence="2">Belongs to the WD repeat HIR1 family.</text>
</comment>
<dbReference type="SUPFAM" id="SSF50978">
    <property type="entry name" value="WD40 repeat-like"/>
    <property type="match status" value="1"/>
</dbReference>
<evidence type="ECO:0000313" key="13">
    <source>
        <dbReference type="EMBL" id="KRX05359.1"/>
    </source>
</evidence>
<evidence type="ECO:0000256" key="9">
    <source>
        <dbReference type="PROSITE-ProRule" id="PRU00221"/>
    </source>
</evidence>
<feature type="repeat" description="WD" evidence="9">
    <location>
        <begin position="132"/>
        <end position="173"/>
    </location>
</feature>
<dbReference type="Pfam" id="PF24105">
    <property type="entry name" value="Beta-prop_CAF1B_HIR1"/>
    <property type="match status" value="1"/>
</dbReference>
<keyword evidence="8" id="KW-0539">Nucleus</keyword>
<dbReference type="SMART" id="SM00320">
    <property type="entry name" value="WD40"/>
    <property type="match status" value="4"/>
</dbReference>
<dbReference type="InterPro" id="IPR015943">
    <property type="entry name" value="WD40/YVTN_repeat-like_dom_sf"/>
</dbReference>
<evidence type="ECO:0000256" key="3">
    <source>
        <dbReference type="ARBA" id="ARBA00022574"/>
    </source>
</evidence>
<feature type="region of interest" description="Disordered" evidence="11">
    <location>
        <begin position="1655"/>
        <end position="1674"/>
    </location>
</feature>
<dbReference type="PROSITE" id="PS50294">
    <property type="entry name" value="WD_REPEATS_REGION"/>
    <property type="match status" value="2"/>
</dbReference>
<sequence length="1879" mass="222167">MNLTVIDNIIWLGPSERILTLDFHPFFPLLAIGGSQSPQALDEDEESQDYKEELGYIKIFEYDPNQQKKETMFKFIRGLQGHSKCVNGLKFSPNGQYMASVSDDTKVKIWEMKWVTNFGGSKTYKWDVISTLDGHSGEVLDVQWSVDGKYLVTCGFDKRSIVWEVEKNKYISVLDGHKGFVKGVSFDPKMKFIISQGDDRQAKIFKNVKTSKKSNKTLNFMIKNNINRQEYKKKDDMQSQSDDDQEISNVSIQNSQTFPLFIQENQLSTFVKRPDWSPDGQLFILVATQYSDNENQKPYPCVLIFKRAQINKPSQIVPTNGFPAIVVRFLKKIFKLKPNQKKILDQDYQMIYAIATTETVEIHSTQQIEPIAVMGNMHYSLLNDLSWQGSEILGICSADGYCSFCKFEKGFFGEEMTLEEIKALDEELLPAFSQNNYYSEAQYQELINNSIENLQKKKPTMHLNKLQFAPNYQIQVQTDNQGVKKKKIVPMMIKKPQNQEQQQQQQQPTLVQQDQNQNNIQLQQQYQDNNKNQNQNQNQMQNQNLNSQIQQQQNNLHSETDNQYNPDNLNLNEIFKIQKSQYLDENSQPPQEREYCEVYYLIFTIYSQNYYFEKVLLKTIFQQNKLIRPKSNSHQNSQEVNINKEINFFYKIFHKYISAKGIILSGVKYSCENQSIFAKTDKKMLQLLIFNLFQVICIIQGAEYKISVQTVKDNNIENVQIVISTYDKQVIKNLSSQSSTNSVQNQQIINIKQYLLICGSILSEIGPNGEVNLHYQESSQQPFQMKLNLYQDIKVINLCENPKKEDLNSNIGIIEQFIHAGRENSQREINLQQQNQKFNQNKLNFNQKYPPIQGQGQMNRSPQHQKKNLLVSNFIGNLNQSFMPNMLDYKQDENKLKKLKKITFQGENQQASILKSTDDFDIKLRQSTQQNLFINKKNPENQLLKSPKNQLATSIYDKNINFDSNNSLKKVRENQINHNPQKNNNTFNSNSKINVNLNVNQKQSNFDINEESQEEFSPQKQDHLLQNYNYNNNYNNNSFNYNMNNNNNYNNNNTYNNYPPLSMDQSQSQQLISNTNTNIQLAKFNSKNSQGHINLNIQNLSHNFNNQSSNIQTNNNSNIFDFSYNNSSNQSPQIRDKIPDSCNLAVERYLKSRNPQHLDDPYNSRFKQLKELQLLENMKKWDQNLLKKNKTDMIIDLTQSECFPTQKNQKSYLNFVRNNVYTKTNHLDKNQYTQQGDFLDQAIRNYKPSQQEFSLAERDFLARYQRYLVQSVAGIDKLNIYDSMYEQKKEARKDLAYTKVREKLIQNDIESRKKYNLLPMHASLMLNPNVHSTEEDNYKKLQLEKEYERQKKKEKEIFRIDQQKIIQTKSEQQQLLADQKGWFKLYLEGIQNVIPLNESIVKFKFKIQQNLQSPIYQIETPFYDIMNTEKNQTAFYWKNPPIFHMYKISHPQNNYLLIAEMYNGQDKLIAWSAHQIFNTINELERGIYKLPFYPIKFNLEQLLKCQIDQQQPFSLQIKIQNKQFKYENKEVKIQPLHLKIQQNLQNYRQENFNTKYHLTQADKTQREKLKLFTAQEQDKFKIEQLVKKINAVQIHPQQENQQKIFTDISYKNQNLDNSIVIKKNDINYDRNLYNTQHQQQDSQNYLQDYAPLFQNSPQNEFVPKNNASNNSRNLKQPKKVQFQSDEQNNLKIQEPQKIQNQQNFSHSQIYQPQPLKSYIQQNQQNHSNNYNKFSQLNQFDPEQQQKFKVYQRSERNLPTQQVEKPFNFQSKYQSREAKLQALEKLQRELKEEEDEEKQIIEEIEERQTLEQLKQLERENLLNYQQYLQLKSIYEERDKKKQIQELNEKTKKFGRIQVENLNPYNQEPYNFQNSQFIDLN</sequence>
<gene>
    <name evidence="13" type="ORF">PPERSA_00660</name>
</gene>
<dbReference type="InParanoid" id="A0A0V0QST5"/>
<accession>A0A0V0QST5</accession>
<dbReference type="PANTHER" id="PTHR15271:SF4">
    <property type="entry name" value="CHROMATIN ASSEMBLY FACTOR 1 SUBUNIT B"/>
    <property type="match status" value="1"/>
</dbReference>
<proteinExistence type="inferred from homology"/>
<evidence type="ECO:0000256" key="4">
    <source>
        <dbReference type="ARBA" id="ARBA00022737"/>
    </source>
</evidence>
<dbReference type="Gene3D" id="2.130.10.10">
    <property type="entry name" value="YVTN repeat-like/Quinoprotein amine dehydrogenase"/>
    <property type="match status" value="1"/>
</dbReference>
<feature type="domain" description="CAF1B/HIR1 beta-propeller" evidence="12">
    <location>
        <begin position="66"/>
        <end position="410"/>
    </location>
</feature>
<keyword evidence="6" id="KW-0156">Chromatin regulator</keyword>
<reference evidence="13 14" key="1">
    <citation type="journal article" date="2015" name="Sci. Rep.">
        <title>Genome of the facultative scuticociliatosis pathogen Pseudocohnilembus persalinus provides insight into its virulence through horizontal gene transfer.</title>
        <authorList>
            <person name="Xiong J."/>
            <person name="Wang G."/>
            <person name="Cheng J."/>
            <person name="Tian M."/>
            <person name="Pan X."/>
            <person name="Warren A."/>
            <person name="Jiang C."/>
            <person name="Yuan D."/>
            <person name="Miao W."/>
        </authorList>
    </citation>
    <scope>NUCLEOTIDE SEQUENCE [LARGE SCALE GENOMIC DNA]</scope>
    <source>
        <strain evidence="13">36N120E</strain>
    </source>
</reference>
<keyword evidence="10" id="KW-0175">Coiled coil</keyword>
<evidence type="ECO:0000313" key="14">
    <source>
        <dbReference type="Proteomes" id="UP000054937"/>
    </source>
</evidence>
<evidence type="ECO:0000256" key="6">
    <source>
        <dbReference type="ARBA" id="ARBA00022853"/>
    </source>
</evidence>
<protein>
    <submittedName>
        <fullName evidence="13">WD40-repeat-containing domain</fullName>
    </submittedName>
</protein>
<dbReference type="PROSITE" id="PS50082">
    <property type="entry name" value="WD_REPEATS_2"/>
    <property type="match status" value="3"/>
</dbReference>
<dbReference type="Proteomes" id="UP000054937">
    <property type="component" value="Unassembled WGS sequence"/>
</dbReference>
<evidence type="ECO:0000256" key="11">
    <source>
        <dbReference type="SAM" id="MobiDB-lite"/>
    </source>
</evidence>
<evidence type="ECO:0000256" key="7">
    <source>
        <dbReference type="ARBA" id="ARBA00023204"/>
    </source>
</evidence>
<name>A0A0V0QST5_PSEPJ</name>
<evidence type="ECO:0000256" key="1">
    <source>
        <dbReference type="ARBA" id="ARBA00004123"/>
    </source>
</evidence>
<comment type="subcellular location">
    <subcellularLocation>
        <location evidence="1">Nucleus</location>
    </subcellularLocation>
</comment>
<keyword evidence="7" id="KW-0234">DNA repair</keyword>
<feature type="region of interest" description="Disordered" evidence="11">
    <location>
        <begin position="546"/>
        <end position="568"/>
    </location>
</feature>
<dbReference type="InterPro" id="IPR036322">
    <property type="entry name" value="WD40_repeat_dom_sf"/>
</dbReference>
<comment type="caution">
    <text evidence="13">The sequence shown here is derived from an EMBL/GenBank/DDBJ whole genome shotgun (WGS) entry which is preliminary data.</text>
</comment>
<feature type="compositionally biased region" description="Low complexity" evidence="11">
    <location>
        <begin position="546"/>
        <end position="555"/>
    </location>
</feature>
<evidence type="ECO:0000256" key="2">
    <source>
        <dbReference type="ARBA" id="ARBA00007306"/>
    </source>
</evidence>
<keyword evidence="3 9" id="KW-0853">WD repeat</keyword>
<dbReference type="GO" id="GO:0005634">
    <property type="term" value="C:nucleus"/>
    <property type="evidence" value="ECO:0007669"/>
    <property type="project" value="UniProtKB-SubCell"/>
</dbReference>
<evidence type="ECO:0000259" key="12">
    <source>
        <dbReference type="Pfam" id="PF24105"/>
    </source>
</evidence>
<dbReference type="PANTHER" id="PTHR15271">
    <property type="entry name" value="CHROMATIN ASSEMBLY FACTOR 1 SUBUNIT B"/>
    <property type="match status" value="1"/>
</dbReference>
<dbReference type="InterPro" id="IPR001680">
    <property type="entry name" value="WD40_rpt"/>
</dbReference>
<evidence type="ECO:0000256" key="10">
    <source>
        <dbReference type="SAM" id="Coils"/>
    </source>
</evidence>
<keyword evidence="5" id="KW-0227">DNA damage</keyword>
<keyword evidence="14" id="KW-1185">Reference proteome</keyword>
<dbReference type="GO" id="GO:0006335">
    <property type="term" value="P:DNA replication-dependent chromatin assembly"/>
    <property type="evidence" value="ECO:0007669"/>
    <property type="project" value="InterPro"/>
</dbReference>
<dbReference type="GO" id="GO:0006281">
    <property type="term" value="P:DNA repair"/>
    <property type="evidence" value="ECO:0007669"/>
    <property type="project" value="UniProtKB-KW"/>
</dbReference>
<evidence type="ECO:0000256" key="5">
    <source>
        <dbReference type="ARBA" id="ARBA00022763"/>
    </source>
</evidence>
<dbReference type="InterPro" id="IPR019775">
    <property type="entry name" value="WD40_repeat_CS"/>
</dbReference>
<dbReference type="GO" id="GO:0033186">
    <property type="term" value="C:CAF-1 complex"/>
    <property type="evidence" value="ECO:0007669"/>
    <property type="project" value="TreeGrafter"/>
</dbReference>
<dbReference type="EMBL" id="LDAU01000109">
    <property type="protein sequence ID" value="KRX05359.1"/>
    <property type="molecule type" value="Genomic_DNA"/>
</dbReference>
<dbReference type="InterPro" id="IPR055410">
    <property type="entry name" value="Beta-prop_CAF1B_HIR1"/>
</dbReference>
<organism evidence="13 14">
    <name type="scientific">Pseudocohnilembus persalinus</name>
    <name type="common">Ciliate</name>
    <dbReference type="NCBI Taxonomy" id="266149"/>
    <lineage>
        <taxon>Eukaryota</taxon>
        <taxon>Sar</taxon>
        <taxon>Alveolata</taxon>
        <taxon>Ciliophora</taxon>
        <taxon>Intramacronucleata</taxon>
        <taxon>Oligohymenophorea</taxon>
        <taxon>Scuticociliatia</taxon>
        <taxon>Philasterida</taxon>
        <taxon>Pseudocohnilembidae</taxon>
        <taxon>Pseudocohnilembus</taxon>
    </lineage>
</organism>
<dbReference type="OrthoDB" id="538223at2759"/>
<keyword evidence="4" id="KW-0677">Repeat</keyword>
<feature type="repeat" description="WD" evidence="9">
    <location>
        <begin position="174"/>
        <end position="206"/>
    </location>
</feature>
<evidence type="ECO:0000256" key="8">
    <source>
        <dbReference type="ARBA" id="ARBA00023242"/>
    </source>
</evidence>
<dbReference type="InterPro" id="IPR045145">
    <property type="entry name" value="PTHR15271"/>
</dbReference>
<dbReference type="PROSITE" id="PS00678">
    <property type="entry name" value="WD_REPEATS_1"/>
    <property type="match status" value="2"/>
</dbReference>